<dbReference type="Proteomes" id="UP000557307">
    <property type="component" value="Unassembled WGS sequence"/>
</dbReference>
<dbReference type="Gene3D" id="1.10.1740.10">
    <property type="match status" value="1"/>
</dbReference>
<evidence type="ECO:0000256" key="1">
    <source>
        <dbReference type="ARBA" id="ARBA00010641"/>
    </source>
</evidence>
<proteinExistence type="inferred from homology"/>
<organism evidence="7 8">
    <name type="scientific">Rhabdobacter roseus</name>
    <dbReference type="NCBI Taxonomy" id="1655419"/>
    <lineage>
        <taxon>Bacteria</taxon>
        <taxon>Pseudomonadati</taxon>
        <taxon>Bacteroidota</taxon>
        <taxon>Cytophagia</taxon>
        <taxon>Cytophagales</taxon>
        <taxon>Cytophagaceae</taxon>
        <taxon>Rhabdobacter</taxon>
    </lineage>
</organism>
<evidence type="ECO:0000313" key="8">
    <source>
        <dbReference type="Proteomes" id="UP000557307"/>
    </source>
</evidence>
<comment type="caution">
    <text evidence="7">The sequence shown here is derived from an EMBL/GenBank/DDBJ whole genome shotgun (WGS) entry which is preliminary data.</text>
</comment>
<dbReference type="InterPro" id="IPR014284">
    <property type="entry name" value="RNA_pol_sigma-70_dom"/>
</dbReference>
<name>A0A840TVL7_9BACT</name>
<reference evidence="7 8" key="1">
    <citation type="submission" date="2020-08" db="EMBL/GenBank/DDBJ databases">
        <title>Genomic Encyclopedia of Type Strains, Phase IV (KMG-IV): sequencing the most valuable type-strain genomes for metagenomic binning, comparative biology and taxonomic classification.</title>
        <authorList>
            <person name="Goeker M."/>
        </authorList>
    </citation>
    <scope>NUCLEOTIDE SEQUENCE [LARGE SCALE GENOMIC DNA]</scope>
    <source>
        <strain evidence="7 8">DSM 105074</strain>
    </source>
</reference>
<dbReference type="InterPro" id="IPR036388">
    <property type="entry name" value="WH-like_DNA-bd_sf"/>
</dbReference>
<dbReference type="Pfam" id="PF04542">
    <property type="entry name" value="Sigma70_r2"/>
    <property type="match status" value="1"/>
</dbReference>
<dbReference type="GO" id="GO:0003677">
    <property type="term" value="F:DNA binding"/>
    <property type="evidence" value="ECO:0007669"/>
    <property type="project" value="InterPro"/>
</dbReference>
<dbReference type="InterPro" id="IPR007627">
    <property type="entry name" value="RNA_pol_sigma70_r2"/>
</dbReference>
<dbReference type="InterPro" id="IPR039425">
    <property type="entry name" value="RNA_pol_sigma-70-like"/>
</dbReference>
<evidence type="ECO:0000313" key="7">
    <source>
        <dbReference type="EMBL" id="MBB5285667.1"/>
    </source>
</evidence>
<dbReference type="SUPFAM" id="SSF88946">
    <property type="entry name" value="Sigma2 domain of RNA polymerase sigma factors"/>
    <property type="match status" value="1"/>
</dbReference>
<keyword evidence="4" id="KW-0804">Transcription</keyword>
<comment type="similarity">
    <text evidence="1">Belongs to the sigma-70 factor family. ECF subfamily.</text>
</comment>
<dbReference type="PANTHER" id="PTHR43133">
    <property type="entry name" value="RNA POLYMERASE ECF-TYPE SIGMA FACTO"/>
    <property type="match status" value="1"/>
</dbReference>
<sequence length="186" mass="21532">MAISPTKYSEEELIPLLKRSDKQAYQYLYDHYAGAIYSVLCKVLKDTTKAEDALQDAFLKIWKNMDAYDPQKGRLFTWMLNVARNSAIDMLRSESRKQWEALSPGCTYNEAMITYQPPISGLDLRRYVDELRPERKILVEMVYFQGYTHEEASEILKVPLGTVKSRIRTALLELRAFFAPAELAFS</sequence>
<dbReference type="EMBL" id="JACHGF010000006">
    <property type="protein sequence ID" value="MBB5285667.1"/>
    <property type="molecule type" value="Genomic_DNA"/>
</dbReference>
<dbReference type="GO" id="GO:0006352">
    <property type="term" value="P:DNA-templated transcription initiation"/>
    <property type="evidence" value="ECO:0007669"/>
    <property type="project" value="InterPro"/>
</dbReference>
<dbReference type="NCBIfam" id="TIGR02937">
    <property type="entry name" value="sigma70-ECF"/>
    <property type="match status" value="1"/>
</dbReference>
<dbReference type="SUPFAM" id="SSF88659">
    <property type="entry name" value="Sigma3 and sigma4 domains of RNA polymerase sigma factors"/>
    <property type="match status" value="1"/>
</dbReference>
<feature type="domain" description="RNA polymerase sigma factor 70 region 4 type 2" evidence="6">
    <location>
        <begin position="123"/>
        <end position="173"/>
    </location>
</feature>
<dbReference type="CDD" id="cd06171">
    <property type="entry name" value="Sigma70_r4"/>
    <property type="match status" value="1"/>
</dbReference>
<evidence type="ECO:0000259" key="6">
    <source>
        <dbReference type="Pfam" id="PF08281"/>
    </source>
</evidence>
<feature type="domain" description="RNA polymerase sigma-70 region 2" evidence="5">
    <location>
        <begin position="28"/>
        <end position="96"/>
    </location>
</feature>
<dbReference type="GO" id="GO:0016987">
    <property type="term" value="F:sigma factor activity"/>
    <property type="evidence" value="ECO:0007669"/>
    <property type="project" value="UniProtKB-KW"/>
</dbReference>
<protein>
    <submittedName>
        <fullName evidence="7">RNA polymerase sigma-70 factor (ECF subfamily)</fullName>
    </submittedName>
</protein>
<keyword evidence="3" id="KW-0731">Sigma factor</keyword>
<dbReference type="RefSeq" id="WP_184176054.1">
    <property type="nucleotide sequence ID" value="NZ_JACHGF010000006.1"/>
</dbReference>
<keyword evidence="2" id="KW-0805">Transcription regulation</keyword>
<dbReference type="InterPro" id="IPR013249">
    <property type="entry name" value="RNA_pol_sigma70_r4_t2"/>
</dbReference>
<dbReference type="AlphaFoldDB" id="A0A840TVL7"/>
<dbReference type="Gene3D" id="1.10.10.10">
    <property type="entry name" value="Winged helix-like DNA-binding domain superfamily/Winged helix DNA-binding domain"/>
    <property type="match status" value="1"/>
</dbReference>
<dbReference type="InterPro" id="IPR013324">
    <property type="entry name" value="RNA_pol_sigma_r3/r4-like"/>
</dbReference>
<evidence type="ECO:0000256" key="3">
    <source>
        <dbReference type="ARBA" id="ARBA00023082"/>
    </source>
</evidence>
<dbReference type="InterPro" id="IPR013325">
    <property type="entry name" value="RNA_pol_sigma_r2"/>
</dbReference>
<dbReference type="PANTHER" id="PTHR43133:SF62">
    <property type="entry name" value="RNA POLYMERASE SIGMA FACTOR SIGZ"/>
    <property type="match status" value="1"/>
</dbReference>
<accession>A0A840TVL7</accession>
<evidence type="ECO:0000256" key="4">
    <source>
        <dbReference type="ARBA" id="ARBA00023163"/>
    </source>
</evidence>
<dbReference type="Pfam" id="PF08281">
    <property type="entry name" value="Sigma70_r4_2"/>
    <property type="match status" value="1"/>
</dbReference>
<evidence type="ECO:0000256" key="2">
    <source>
        <dbReference type="ARBA" id="ARBA00023015"/>
    </source>
</evidence>
<evidence type="ECO:0000259" key="5">
    <source>
        <dbReference type="Pfam" id="PF04542"/>
    </source>
</evidence>
<keyword evidence="8" id="KW-1185">Reference proteome</keyword>
<gene>
    <name evidence="7" type="ORF">HNQ92_003827</name>
</gene>